<name>A0A1U7CUK0_9BACT</name>
<dbReference type="KEGG" id="pbor:BSF38_04117"/>
<gene>
    <name evidence="2" type="ORF">BSF38_04117</name>
</gene>
<dbReference type="OrthoDB" id="276453at2"/>
<dbReference type="RefSeq" id="WP_076351209.1">
    <property type="nucleotide sequence ID" value="NZ_CP019082.1"/>
</dbReference>
<keyword evidence="3" id="KW-1185">Reference proteome</keyword>
<dbReference type="AlphaFoldDB" id="A0A1U7CUK0"/>
<protein>
    <submittedName>
        <fullName evidence="2">Uncharacterized protein</fullName>
    </submittedName>
</protein>
<proteinExistence type="predicted"/>
<evidence type="ECO:0000256" key="1">
    <source>
        <dbReference type="SAM" id="MobiDB-lite"/>
    </source>
</evidence>
<organism evidence="2 3">
    <name type="scientific">Paludisphaera borealis</name>
    <dbReference type="NCBI Taxonomy" id="1387353"/>
    <lineage>
        <taxon>Bacteria</taxon>
        <taxon>Pseudomonadati</taxon>
        <taxon>Planctomycetota</taxon>
        <taxon>Planctomycetia</taxon>
        <taxon>Isosphaerales</taxon>
        <taxon>Isosphaeraceae</taxon>
        <taxon>Paludisphaera</taxon>
    </lineage>
</organism>
<reference evidence="3" key="1">
    <citation type="submission" date="2016-12" db="EMBL/GenBank/DDBJ databases">
        <title>Comparative genomics of four Isosphaeraceae planctomycetes: a common pool of plasmids and glycoside hydrolase genes.</title>
        <authorList>
            <person name="Ivanova A."/>
        </authorList>
    </citation>
    <scope>NUCLEOTIDE SEQUENCE [LARGE SCALE GENOMIC DNA]</scope>
    <source>
        <strain evidence="3">PX4</strain>
    </source>
</reference>
<dbReference type="EMBL" id="CP019082">
    <property type="protein sequence ID" value="APW62569.1"/>
    <property type="molecule type" value="Genomic_DNA"/>
</dbReference>
<evidence type="ECO:0000313" key="3">
    <source>
        <dbReference type="Proteomes" id="UP000186309"/>
    </source>
</evidence>
<feature type="region of interest" description="Disordered" evidence="1">
    <location>
        <begin position="33"/>
        <end position="79"/>
    </location>
</feature>
<sequence>MVVRNWSGAARFGLPGLILGVAVSWVGGARGPEAAAQTGAGGDSSIPAIQPQRPHDPTRAPQPQGQARPLASGEAGGTMAFVTSPGGTAQWLYLIDTKTRAFAVYRVDPTNTKGVVKLEAARQYQYDLKLEHYNNQPPEPSAIEATVKALSQTGRSSGDR</sequence>
<evidence type="ECO:0000313" key="2">
    <source>
        <dbReference type="EMBL" id="APW62569.1"/>
    </source>
</evidence>
<accession>A0A1U7CUK0</accession>
<dbReference type="Proteomes" id="UP000186309">
    <property type="component" value="Chromosome"/>
</dbReference>